<proteinExistence type="predicted"/>
<dbReference type="RefSeq" id="WP_176793740.1">
    <property type="nucleotide sequence ID" value="NZ_FNAP01000010.1"/>
</dbReference>
<feature type="transmembrane region" description="Helical" evidence="2">
    <location>
        <begin position="56"/>
        <end position="76"/>
    </location>
</feature>
<dbReference type="AlphaFoldDB" id="A0A1G7F6J5"/>
<evidence type="ECO:0000313" key="4">
    <source>
        <dbReference type="Proteomes" id="UP000199412"/>
    </source>
</evidence>
<dbReference type="InterPro" id="IPR018666">
    <property type="entry name" value="DUF2125"/>
</dbReference>
<feature type="compositionally biased region" description="Basic residues" evidence="1">
    <location>
        <begin position="39"/>
        <end position="51"/>
    </location>
</feature>
<organism evidence="3 4">
    <name type="scientific">Rhodospira trueperi</name>
    <dbReference type="NCBI Taxonomy" id="69960"/>
    <lineage>
        <taxon>Bacteria</taxon>
        <taxon>Pseudomonadati</taxon>
        <taxon>Pseudomonadota</taxon>
        <taxon>Alphaproteobacteria</taxon>
        <taxon>Rhodospirillales</taxon>
        <taxon>Rhodospirillaceae</taxon>
        <taxon>Rhodospira</taxon>
    </lineage>
</organism>
<reference evidence="3 4" key="1">
    <citation type="submission" date="2016-10" db="EMBL/GenBank/DDBJ databases">
        <authorList>
            <person name="de Groot N.N."/>
        </authorList>
    </citation>
    <scope>NUCLEOTIDE SEQUENCE [LARGE SCALE GENOMIC DNA]</scope>
    <source>
        <strain evidence="3 4">ATCC 700224</strain>
    </source>
</reference>
<evidence type="ECO:0000313" key="3">
    <source>
        <dbReference type="EMBL" id="SDE71416.1"/>
    </source>
</evidence>
<keyword evidence="2" id="KW-1133">Transmembrane helix</keyword>
<sequence length="420" mass="44840">MSRRPSDRPTANRSDDDAGDPDARSEASAKKSAAAGHGSKPKRAPKKKPRRRATPIIGWTVLIGLMAMGYVAYWTFLGMTFESAIDDIIAQQRAEGIIITHGAADVQGFPLKVEAIVDNLSVSATPERGGWTWRTDQIVVSISPLQPRTTTFDLAPAPHRIALADGTTWTARAAEARVTVGVSGSGRPRDGSMALSDLTLKQDAGDGAALERLDLTYEHEQLWDPGPFDVTETVSLTLTGLRAEAGMSMPLGSEISEARLEAAVLGKISHDLPLERALTEWRDADGRLRLDQLSLTWPPMRLDAAGALGLDTALQPEGTLNARMAGFTKAINMLEDQRVLRGRDATMARVLLGGMARPDATGTPVLEIPLIVRDSALWAGPVPVARLPRLPWGPPPGSLGAEGIRPGFSVDADGNVIPGQ</sequence>
<dbReference type="Proteomes" id="UP000199412">
    <property type="component" value="Unassembled WGS sequence"/>
</dbReference>
<dbReference type="EMBL" id="FNAP01000010">
    <property type="protein sequence ID" value="SDE71416.1"/>
    <property type="molecule type" value="Genomic_DNA"/>
</dbReference>
<protein>
    <recommendedName>
        <fullName evidence="5">DUF2125 domain-containing protein</fullName>
    </recommendedName>
</protein>
<feature type="compositionally biased region" description="Basic and acidic residues" evidence="1">
    <location>
        <begin position="13"/>
        <end position="29"/>
    </location>
</feature>
<evidence type="ECO:0000256" key="1">
    <source>
        <dbReference type="SAM" id="MobiDB-lite"/>
    </source>
</evidence>
<feature type="region of interest" description="Disordered" evidence="1">
    <location>
        <begin position="1"/>
        <end position="51"/>
    </location>
</feature>
<name>A0A1G7F6J5_9PROT</name>
<keyword evidence="4" id="KW-1185">Reference proteome</keyword>
<evidence type="ECO:0008006" key="5">
    <source>
        <dbReference type="Google" id="ProtNLM"/>
    </source>
</evidence>
<accession>A0A1G7F6J5</accession>
<keyword evidence="2" id="KW-0472">Membrane</keyword>
<keyword evidence="2" id="KW-0812">Transmembrane</keyword>
<evidence type="ECO:0000256" key="2">
    <source>
        <dbReference type="SAM" id="Phobius"/>
    </source>
</evidence>
<gene>
    <name evidence="3" type="ORF">SAMN05421720_110134</name>
</gene>
<dbReference type="STRING" id="69960.SAMN05421720_110134"/>
<dbReference type="Pfam" id="PF09898">
    <property type="entry name" value="DUF2125"/>
    <property type="match status" value="1"/>
</dbReference>